<organism evidence="2">
    <name type="scientific">marine metagenome</name>
    <dbReference type="NCBI Taxonomy" id="408172"/>
    <lineage>
        <taxon>unclassified sequences</taxon>
        <taxon>metagenomes</taxon>
        <taxon>ecological metagenomes</taxon>
    </lineage>
</organism>
<dbReference type="InterPro" id="IPR018228">
    <property type="entry name" value="DNase_TatD-rel_CS"/>
</dbReference>
<dbReference type="GO" id="GO:0005829">
    <property type="term" value="C:cytosol"/>
    <property type="evidence" value="ECO:0007669"/>
    <property type="project" value="TreeGrafter"/>
</dbReference>
<dbReference type="Pfam" id="PF01026">
    <property type="entry name" value="TatD_DNase"/>
    <property type="match status" value="1"/>
</dbReference>
<dbReference type="Gene3D" id="3.20.20.140">
    <property type="entry name" value="Metal-dependent hydrolases"/>
    <property type="match status" value="1"/>
</dbReference>
<reference evidence="2" key="1">
    <citation type="submission" date="2018-05" db="EMBL/GenBank/DDBJ databases">
        <authorList>
            <person name="Lanie J.A."/>
            <person name="Ng W.-L."/>
            <person name="Kazmierczak K.M."/>
            <person name="Andrzejewski T.M."/>
            <person name="Davidsen T.M."/>
            <person name="Wayne K.J."/>
            <person name="Tettelin H."/>
            <person name="Glass J.I."/>
            <person name="Rusch D."/>
            <person name="Podicherti R."/>
            <person name="Tsui H.-C.T."/>
            <person name="Winkler M.E."/>
        </authorList>
    </citation>
    <scope>NUCLEOTIDE SEQUENCE</scope>
</reference>
<evidence type="ECO:0000256" key="1">
    <source>
        <dbReference type="ARBA" id="ARBA00022801"/>
    </source>
</evidence>
<dbReference type="CDD" id="cd01310">
    <property type="entry name" value="TatD_DNAse"/>
    <property type="match status" value="1"/>
</dbReference>
<dbReference type="PANTHER" id="PTHR46124:SF2">
    <property type="entry name" value="D-AMINOACYL-TRNA DEACYLASE"/>
    <property type="match status" value="1"/>
</dbReference>
<sequence>VADWFDSHCHLDTEADEVLARARGASVVGLVTVGTDLEHSRVAIAVANAHPDVWATVGVHPHEARHGLDGIAELLNEGRVVAVGEAGLDFHYDHSPRDAQAVVFAAQVELAHRTDLPLVIHSREAWEETFAILDTEG</sequence>
<protein>
    <submittedName>
        <fullName evidence="2">Uncharacterized protein</fullName>
    </submittedName>
</protein>
<dbReference type="InterPro" id="IPR032466">
    <property type="entry name" value="Metal_Hydrolase"/>
</dbReference>
<dbReference type="SUPFAM" id="SSF51556">
    <property type="entry name" value="Metallo-dependent hydrolases"/>
    <property type="match status" value="1"/>
</dbReference>
<feature type="non-terminal residue" evidence="2">
    <location>
        <position position="1"/>
    </location>
</feature>
<feature type="non-terminal residue" evidence="2">
    <location>
        <position position="137"/>
    </location>
</feature>
<dbReference type="EMBL" id="UINC01004768">
    <property type="protein sequence ID" value="SVA16716.1"/>
    <property type="molecule type" value="Genomic_DNA"/>
</dbReference>
<dbReference type="InterPro" id="IPR001130">
    <property type="entry name" value="TatD-like"/>
</dbReference>
<dbReference type="GO" id="GO:0016788">
    <property type="term" value="F:hydrolase activity, acting on ester bonds"/>
    <property type="evidence" value="ECO:0007669"/>
    <property type="project" value="InterPro"/>
</dbReference>
<evidence type="ECO:0000313" key="2">
    <source>
        <dbReference type="EMBL" id="SVA16716.1"/>
    </source>
</evidence>
<dbReference type="PROSITE" id="PS01090">
    <property type="entry name" value="TATD_2"/>
    <property type="match status" value="1"/>
</dbReference>
<keyword evidence="1" id="KW-0378">Hydrolase</keyword>
<name>A0A381TKV0_9ZZZZ</name>
<accession>A0A381TKV0</accession>
<proteinExistence type="predicted"/>
<gene>
    <name evidence="2" type="ORF">METZ01_LOCUS69570</name>
</gene>
<dbReference type="PANTHER" id="PTHR46124">
    <property type="entry name" value="D-AMINOACYL-TRNA DEACYLASE"/>
    <property type="match status" value="1"/>
</dbReference>
<dbReference type="AlphaFoldDB" id="A0A381TKV0"/>